<dbReference type="PANTHER" id="PTHR46929">
    <property type="entry name" value="EXPRESSED PROTEIN"/>
    <property type="match status" value="1"/>
</dbReference>
<organism evidence="3 4">
    <name type="scientific">Ananas comosus</name>
    <name type="common">Pineapple</name>
    <name type="synonym">Ananas ananas</name>
    <dbReference type="NCBI Taxonomy" id="4615"/>
    <lineage>
        <taxon>Eukaryota</taxon>
        <taxon>Viridiplantae</taxon>
        <taxon>Streptophyta</taxon>
        <taxon>Embryophyta</taxon>
        <taxon>Tracheophyta</taxon>
        <taxon>Spermatophyta</taxon>
        <taxon>Magnoliopsida</taxon>
        <taxon>Liliopsida</taxon>
        <taxon>Poales</taxon>
        <taxon>Bromeliaceae</taxon>
        <taxon>Bromelioideae</taxon>
        <taxon>Ananas</taxon>
    </lineage>
</organism>
<evidence type="ECO:0000313" key="3">
    <source>
        <dbReference type="EMBL" id="OAY70500.1"/>
    </source>
</evidence>
<dbReference type="InterPro" id="IPR024752">
    <property type="entry name" value="Myb/SANT-like_dom"/>
</dbReference>
<evidence type="ECO:0000313" key="4">
    <source>
        <dbReference type="Proteomes" id="UP000092600"/>
    </source>
</evidence>
<feature type="region of interest" description="Disordered" evidence="1">
    <location>
        <begin position="20"/>
        <end position="49"/>
    </location>
</feature>
<dbReference type="Gene3D" id="3.10.20.90">
    <property type="entry name" value="Phosphatidylinositol 3-kinase Catalytic Subunit, Chain A, domain 1"/>
    <property type="match status" value="1"/>
</dbReference>
<sequence>PPKLPKLKQGPSSFSLSLSSLVMSSQKPTKTKTGNANPGPSRRPSGGGEMKIYVRSVKHGNFTLEVDKSNTIKDVLITILPHELLKSGWEPLLYFNGDEPLEEICSLADYKIQNGSILKLEGEQGEARAGHYEEDDGARADDDERQWPKEILGRKQIKIANQSSAIWERAHDKVLLDLLVEQIRSSGRKILDYKNNSWSDIVAKFNKATGMKYEDKHLHARFNVYEREYRILRNIKHHPEFSWDHQRQVVIATDAKWNEYIKGNPNAKPYRGRAVPNMNLYESVFVEKKK</sequence>
<name>A0A199V0T3_ANACO</name>
<reference evidence="3 4" key="1">
    <citation type="journal article" date="2016" name="DNA Res.">
        <title>The draft genome of MD-2 pineapple using hybrid error correction of long reads.</title>
        <authorList>
            <person name="Redwan R.M."/>
            <person name="Saidin A."/>
            <person name="Kumar S.V."/>
        </authorList>
    </citation>
    <scope>NUCLEOTIDE SEQUENCE [LARGE SCALE GENOMIC DNA]</scope>
    <source>
        <strain evidence="4">cv. MD2</strain>
        <tissue evidence="3">Leaf</tissue>
    </source>
</reference>
<dbReference type="InterPro" id="IPR000626">
    <property type="entry name" value="Ubiquitin-like_dom"/>
</dbReference>
<accession>A0A199V0T3</accession>
<feature type="compositionally biased region" description="Polar residues" evidence="1">
    <location>
        <begin position="26"/>
        <end position="36"/>
    </location>
</feature>
<dbReference type="Pfam" id="PF12776">
    <property type="entry name" value="Myb_DNA-bind_3"/>
    <property type="match status" value="1"/>
</dbReference>
<dbReference type="AlphaFoldDB" id="A0A199V0T3"/>
<evidence type="ECO:0000259" key="2">
    <source>
        <dbReference type="PROSITE" id="PS50053"/>
    </source>
</evidence>
<dbReference type="SUPFAM" id="SSF54236">
    <property type="entry name" value="Ubiquitin-like"/>
    <property type="match status" value="1"/>
</dbReference>
<dbReference type="PANTHER" id="PTHR46929:SF3">
    <property type="entry name" value="MYB_SANT-LIKE DOMAIN-CONTAINING PROTEIN"/>
    <property type="match status" value="1"/>
</dbReference>
<evidence type="ECO:0000256" key="1">
    <source>
        <dbReference type="SAM" id="MobiDB-lite"/>
    </source>
</evidence>
<comment type="caution">
    <text evidence="3">The sequence shown here is derived from an EMBL/GenBank/DDBJ whole genome shotgun (WGS) entry which is preliminary data.</text>
</comment>
<dbReference type="EMBL" id="LSRQ01003888">
    <property type="protein sequence ID" value="OAY70500.1"/>
    <property type="molecule type" value="Genomic_DNA"/>
</dbReference>
<gene>
    <name evidence="3" type="ORF">ACMD2_05420</name>
</gene>
<feature type="domain" description="Ubiquitin-like" evidence="2">
    <location>
        <begin position="50"/>
        <end position="127"/>
    </location>
</feature>
<dbReference type="PROSITE" id="PS50053">
    <property type="entry name" value="UBIQUITIN_2"/>
    <property type="match status" value="1"/>
</dbReference>
<dbReference type="InterPro" id="IPR029071">
    <property type="entry name" value="Ubiquitin-like_domsf"/>
</dbReference>
<dbReference type="Proteomes" id="UP000092600">
    <property type="component" value="Unassembled WGS sequence"/>
</dbReference>
<dbReference type="CDD" id="cd17039">
    <property type="entry name" value="Ubl_ubiquitin_like"/>
    <property type="match status" value="1"/>
</dbReference>
<proteinExistence type="predicted"/>
<protein>
    <submittedName>
        <fullName evidence="3">L10-interacting MYB domain-containing protein</fullName>
    </submittedName>
</protein>
<feature type="non-terminal residue" evidence="3">
    <location>
        <position position="1"/>
    </location>
</feature>